<name>A0ABV4CSB8_9PSEU</name>
<proteinExistence type="predicted"/>
<dbReference type="EMBL" id="JBGEHV010000111">
    <property type="protein sequence ID" value="MEY8043604.1"/>
    <property type="molecule type" value="Genomic_DNA"/>
</dbReference>
<dbReference type="PANTHER" id="PTHR43798:SF33">
    <property type="entry name" value="HYDROLASE, PUTATIVE (AFU_ORTHOLOGUE AFUA_2G14860)-RELATED"/>
    <property type="match status" value="1"/>
</dbReference>
<protein>
    <submittedName>
        <fullName evidence="2">Alpha/beta fold hydrolase</fullName>
    </submittedName>
</protein>
<keyword evidence="2" id="KW-0378">Hydrolase</keyword>
<dbReference type="RefSeq" id="WP_345368068.1">
    <property type="nucleotide sequence ID" value="NZ_BAABII010000024.1"/>
</dbReference>
<dbReference type="Proteomes" id="UP001564626">
    <property type="component" value="Unassembled WGS sequence"/>
</dbReference>
<dbReference type="PRINTS" id="PR00111">
    <property type="entry name" value="ABHYDROLASE"/>
</dbReference>
<dbReference type="PANTHER" id="PTHR43798">
    <property type="entry name" value="MONOACYLGLYCEROL LIPASE"/>
    <property type="match status" value="1"/>
</dbReference>
<reference evidence="2 3" key="1">
    <citation type="submission" date="2024-08" db="EMBL/GenBank/DDBJ databases">
        <title>Genome mining of Saccharopolyspora cebuensis PGLac3 from Nigerian medicinal plant.</title>
        <authorList>
            <person name="Ezeobiora C.E."/>
            <person name="Igbokwe N.H."/>
            <person name="Amin D.H."/>
            <person name="Mendie U.E."/>
        </authorList>
    </citation>
    <scope>NUCLEOTIDE SEQUENCE [LARGE SCALE GENOMIC DNA]</scope>
    <source>
        <strain evidence="2 3">PGLac3</strain>
    </source>
</reference>
<dbReference type="GO" id="GO:0016787">
    <property type="term" value="F:hydrolase activity"/>
    <property type="evidence" value="ECO:0007669"/>
    <property type="project" value="UniProtKB-KW"/>
</dbReference>
<feature type="domain" description="AB hydrolase-1" evidence="1">
    <location>
        <begin position="66"/>
        <end position="313"/>
    </location>
</feature>
<evidence type="ECO:0000313" key="2">
    <source>
        <dbReference type="EMBL" id="MEY8043604.1"/>
    </source>
</evidence>
<evidence type="ECO:0000259" key="1">
    <source>
        <dbReference type="Pfam" id="PF00561"/>
    </source>
</evidence>
<sequence>MTTTSPAVPLGARELTRVPLPDDGVGQVDLSATPPPGRFAEVLTRWGPLRVHVRETPGPPGAPIAVLLHGLAGSSTNWTDLADVLRGHLRGVAVDLPGFGWSEPPDGFRFDRHEHAEVLIALLDRIGEPVHLAGNSYGGAVAAEVAARRPDLVAGLVLISPAVPDLRPSPSRISDRRLIAAALPVIGARARRRLAEVTARERAERLVRLVFAEPEVVPPHRLAEVVEELREREVLHWAGTALNRTTSELVRSWVQPPSLWRSLTRVPAPALVVWGSEDAVISARKAPRTARALPRGRLLVLPRTGHVAQLERPRMVARALLGLVRSGDSW</sequence>
<dbReference type="InterPro" id="IPR029058">
    <property type="entry name" value="AB_hydrolase_fold"/>
</dbReference>
<dbReference type="Gene3D" id="3.40.50.1820">
    <property type="entry name" value="alpha/beta hydrolase"/>
    <property type="match status" value="1"/>
</dbReference>
<evidence type="ECO:0000313" key="3">
    <source>
        <dbReference type="Proteomes" id="UP001564626"/>
    </source>
</evidence>
<organism evidence="2 3">
    <name type="scientific">Saccharopolyspora cebuensis</name>
    <dbReference type="NCBI Taxonomy" id="418759"/>
    <lineage>
        <taxon>Bacteria</taxon>
        <taxon>Bacillati</taxon>
        <taxon>Actinomycetota</taxon>
        <taxon>Actinomycetes</taxon>
        <taxon>Pseudonocardiales</taxon>
        <taxon>Pseudonocardiaceae</taxon>
        <taxon>Saccharopolyspora</taxon>
    </lineage>
</organism>
<dbReference type="InterPro" id="IPR000639">
    <property type="entry name" value="Epox_hydrolase-like"/>
</dbReference>
<gene>
    <name evidence="2" type="ORF">AB8O55_29710</name>
</gene>
<keyword evidence="3" id="KW-1185">Reference proteome</keyword>
<accession>A0ABV4CSB8</accession>
<dbReference type="Pfam" id="PF00561">
    <property type="entry name" value="Abhydrolase_1"/>
    <property type="match status" value="1"/>
</dbReference>
<comment type="caution">
    <text evidence="2">The sequence shown here is derived from an EMBL/GenBank/DDBJ whole genome shotgun (WGS) entry which is preliminary data.</text>
</comment>
<dbReference type="InterPro" id="IPR000073">
    <property type="entry name" value="AB_hydrolase_1"/>
</dbReference>
<dbReference type="SUPFAM" id="SSF53474">
    <property type="entry name" value="alpha/beta-Hydrolases"/>
    <property type="match status" value="1"/>
</dbReference>
<dbReference type="PRINTS" id="PR00412">
    <property type="entry name" value="EPOXHYDRLASE"/>
</dbReference>
<dbReference type="InterPro" id="IPR050266">
    <property type="entry name" value="AB_hydrolase_sf"/>
</dbReference>